<keyword evidence="1" id="KW-0812">Transmembrane</keyword>
<proteinExistence type="predicted"/>
<gene>
    <name evidence="2" type="ORF">J3D65DRAFT_640841</name>
</gene>
<evidence type="ECO:0000313" key="2">
    <source>
        <dbReference type="EMBL" id="KAK7530317.1"/>
    </source>
</evidence>
<dbReference type="GeneID" id="92034738"/>
<name>A0ABR1L518_9PEZI</name>
<evidence type="ECO:0000256" key="1">
    <source>
        <dbReference type="SAM" id="Phobius"/>
    </source>
</evidence>
<evidence type="ECO:0000313" key="3">
    <source>
        <dbReference type="Proteomes" id="UP001360953"/>
    </source>
</evidence>
<feature type="transmembrane region" description="Helical" evidence="1">
    <location>
        <begin position="28"/>
        <end position="55"/>
    </location>
</feature>
<protein>
    <submittedName>
        <fullName evidence="2">Uncharacterized protein</fullName>
    </submittedName>
</protein>
<keyword evidence="3" id="KW-1185">Reference proteome</keyword>
<dbReference type="Proteomes" id="UP001360953">
    <property type="component" value="Unassembled WGS sequence"/>
</dbReference>
<comment type="caution">
    <text evidence="2">The sequence shown here is derived from an EMBL/GenBank/DDBJ whole genome shotgun (WGS) entry which is preliminary data.</text>
</comment>
<keyword evidence="1" id="KW-1133">Transmembrane helix</keyword>
<reference evidence="2 3" key="1">
    <citation type="submission" date="2024-04" db="EMBL/GenBank/DDBJ databases">
        <title>Phyllosticta paracitricarpa is synonymous to the EU quarantine fungus P. citricarpa based on phylogenomic analyses.</title>
        <authorList>
            <consortium name="Lawrence Berkeley National Laboratory"/>
            <person name="Van ingen-buijs V.A."/>
            <person name="Van westerhoven A.C."/>
            <person name="Haridas S."/>
            <person name="Skiadas P."/>
            <person name="Martin F."/>
            <person name="Groenewald J.Z."/>
            <person name="Crous P.W."/>
            <person name="Seidl M.F."/>
        </authorList>
    </citation>
    <scope>NUCLEOTIDE SEQUENCE [LARGE SCALE GENOMIC DNA]</scope>
    <source>
        <strain evidence="2 3">CPC 17464</strain>
    </source>
</reference>
<sequence>MAHGILAAAPLFDGVVLALLPFDRDAAAFIWSGCVSSLFGLSASELLVSLLPVAACG</sequence>
<dbReference type="RefSeq" id="XP_066650556.1">
    <property type="nucleotide sequence ID" value="XM_066801832.1"/>
</dbReference>
<accession>A0ABR1L518</accession>
<dbReference type="EMBL" id="JBBPEH010000014">
    <property type="protein sequence ID" value="KAK7530317.1"/>
    <property type="molecule type" value="Genomic_DNA"/>
</dbReference>
<organism evidence="2 3">
    <name type="scientific">Phyllosticta citribraziliensis</name>
    <dbReference type="NCBI Taxonomy" id="989973"/>
    <lineage>
        <taxon>Eukaryota</taxon>
        <taxon>Fungi</taxon>
        <taxon>Dikarya</taxon>
        <taxon>Ascomycota</taxon>
        <taxon>Pezizomycotina</taxon>
        <taxon>Dothideomycetes</taxon>
        <taxon>Dothideomycetes incertae sedis</taxon>
        <taxon>Botryosphaeriales</taxon>
        <taxon>Phyllostictaceae</taxon>
        <taxon>Phyllosticta</taxon>
    </lineage>
</organism>
<keyword evidence="1" id="KW-0472">Membrane</keyword>